<dbReference type="Gene3D" id="3.40.50.410">
    <property type="entry name" value="von Willebrand factor, type A domain"/>
    <property type="match status" value="1"/>
</dbReference>
<dbReference type="AlphaFoldDB" id="A0A3G8ZLA4"/>
<dbReference type="EMBL" id="CP034170">
    <property type="protein sequence ID" value="AZI57990.1"/>
    <property type="molecule type" value="Genomic_DNA"/>
</dbReference>
<protein>
    <submittedName>
        <fullName evidence="3">VWA domain-containing protein</fullName>
    </submittedName>
</protein>
<accession>A0A3G8ZLA4</accession>
<dbReference type="KEGG" id="nak:EH165_07395"/>
<evidence type="ECO:0000313" key="3">
    <source>
        <dbReference type="EMBL" id="AZI57990.1"/>
    </source>
</evidence>
<name>A0A3G8ZLA4_9ACTN</name>
<dbReference type="SUPFAM" id="SSF53300">
    <property type="entry name" value="vWA-like"/>
    <property type="match status" value="1"/>
</dbReference>
<evidence type="ECO:0000259" key="2">
    <source>
        <dbReference type="SMART" id="SM00327"/>
    </source>
</evidence>
<feature type="domain" description="VWFA" evidence="2">
    <location>
        <begin position="474"/>
        <end position="656"/>
    </location>
</feature>
<dbReference type="Proteomes" id="UP000268084">
    <property type="component" value="Chromosome"/>
</dbReference>
<keyword evidence="4" id="KW-1185">Reference proteome</keyword>
<evidence type="ECO:0000256" key="1">
    <source>
        <dbReference type="SAM" id="MobiDB-lite"/>
    </source>
</evidence>
<feature type="region of interest" description="Disordered" evidence="1">
    <location>
        <begin position="404"/>
        <end position="432"/>
    </location>
</feature>
<reference evidence="3 4" key="1">
    <citation type="submission" date="2018-11" db="EMBL/GenBank/DDBJ databases">
        <authorList>
            <person name="Da X."/>
        </authorList>
    </citation>
    <scope>NUCLEOTIDE SEQUENCE [LARGE SCALE GENOMIC DNA]</scope>
    <source>
        <strain evidence="3 4">S14-144</strain>
    </source>
</reference>
<dbReference type="InterPro" id="IPR036465">
    <property type="entry name" value="vWFA_dom_sf"/>
</dbReference>
<dbReference type="OrthoDB" id="9766126at2"/>
<organism evidence="3 4">
    <name type="scientific">Nakamurella antarctica</name>
    <dbReference type="NCBI Taxonomy" id="1902245"/>
    <lineage>
        <taxon>Bacteria</taxon>
        <taxon>Bacillati</taxon>
        <taxon>Actinomycetota</taxon>
        <taxon>Actinomycetes</taxon>
        <taxon>Nakamurellales</taxon>
        <taxon>Nakamurellaceae</taxon>
        <taxon>Nakamurella</taxon>
    </lineage>
</organism>
<dbReference type="RefSeq" id="WP_124798900.1">
    <property type="nucleotide sequence ID" value="NZ_CP034170.1"/>
</dbReference>
<dbReference type="SMART" id="SM00327">
    <property type="entry name" value="VWA"/>
    <property type="match status" value="1"/>
</dbReference>
<reference evidence="3 4" key="2">
    <citation type="submission" date="2018-12" db="EMBL/GenBank/DDBJ databases">
        <title>Nakamurella antarcticus sp. nov., isolated from Antarctica South Shetland Islands soil.</title>
        <authorList>
            <person name="Peng F."/>
        </authorList>
    </citation>
    <scope>NUCLEOTIDE SEQUENCE [LARGE SCALE GENOMIC DNA]</scope>
    <source>
        <strain evidence="3 4">S14-144</strain>
    </source>
</reference>
<dbReference type="CDD" id="cd00198">
    <property type="entry name" value="vWFA"/>
    <property type="match status" value="1"/>
</dbReference>
<sequence>MAESAEDISGVGPTSPGRSYSYQRYIDGPDPLAEPRDLRRELERIGRDVMEGASARQALRELLRQGSKHRQGLDDLARRVNAQRRKLQGNHRVDGTLQEVRGLLEQALHQEREALVSQNTDDARFREFQLDALPGDTGSAVKELSNYDFISAEAQQSFDQIQQLLGREMLDQLFAGMKAALEHATPADIDSVRLMLTDLSALLADYAAGTDTPDQFRTFMADHGAHFPEDPSSVSDLVDLLAARAAAAEGMMRSLTADQRAELSQLSQQALGDSSLADSLATLDRQLKNLRPGEKWNGSANFKGHTPMGLGEATRAMEELARLDDLAHQLAQDYPGATLADIDHQSLENALGRGAAQALSDLAELERELLAQGLLQRGPDGTLQLSPKAIRKLGESILRDVAKSVGNRQGERDTRRSGAAGEPTGASRPWAFGDTHAWNVPRTLLNAQLRQAGGDQRTLDVADVEIIETEQRTRAAVVLLVDTSWSMVQDGRWVPMKRTVLALHQLISTRFRSDALQVITFGRSARRIELSELIGLEGAHVQGTNLHHGLLLAGEHLAKHPDAMPVVLVVTDGEPTAHLEGRSGVVFSYPPLSETLTATITELDKLTARRAAITFFALGEDPRLIEFMDSMARRCGGRLVAPDLDGLGAEVLADYLRNRTRT</sequence>
<proteinExistence type="predicted"/>
<dbReference type="InterPro" id="IPR002035">
    <property type="entry name" value="VWF_A"/>
</dbReference>
<gene>
    <name evidence="3" type="ORF">EH165_07395</name>
</gene>
<evidence type="ECO:0000313" key="4">
    <source>
        <dbReference type="Proteomes" id="UP000268084"/>
    </source>
</evidence>
<feature type="region of interest" description="Disordered" evidence="1">
    <location>
        <begin position="1"/>
        <end position="35"/>
    </location>
</feature>